<reference evidence="1 2" key="1">
    <citation type="submission" date="2016-03" db="EMBL/GenBank/DDBJ databases">
        <title>Acetic acid bacteria sequencing.</title>
        <authorList>
            <person name="Brandt J."/>
            <person name="Jakob F."/>
            <person name="Vogel R.F."/>
        </authorList>
    </citation>
    <scope>NUCLEOTIDE SEQUENCE [LARGE SCALE GENOMIC DNA]</scope>
    <source>
        <strain evidence="1 2">TMW2.1153</strain>
    </source>
</reference>
<name>A0A1U9KFN8_ACEAC</name>
<dbReference type="KEGG" id="aace:A0U92_07315"/>
<organism evidence="1 2">
    <name type="scientific">Acetobacter aceti</name>
    <dbReference type="NCBI Taxonomy" id="435"/>
    <lineage>
        <taxon>Bacteria</taxon>
        <taxon>Pseudomonadati</taxon>
        <taxon>Pseudomonadota</taxon>
        <taxon>Alphaproteobacteria</taxon>
        <taxon>Acetobacterales</taxon>
        <taxon>Acetobacteraceae</taxon>
        <taxon>Acetobacter</taxon>
        <taxon>Acetobacter subgen. Acetobacter</taxon>
    </lineage>
</organism>
<sequence length="236" mass="27261">MDYQDTIMKYHLFMETIKFRINHTRKIAIANMLYAKCFNEAPQETIMNNREGIFDCIIGTESCALQIRMIIETIALLSLLVHKDINPSEINKLKKEFHAGDIIKTLSKINENFFPIPINQHTDTKNENTTIKHTFDVDGAISQKELIKAYGRCGDILHMGGFERIEDKTVFNIDVKFIHDTINGIINLLNHHRILLKKENKYIRCILASRQNGTNVSVRIIDGDVWSESPNEKIFL</sequence>
<dbReference type="RefSeq" id="WP_077812664.1">
    <property type="nucleotide sequence ID" value="NZ_CP014692.1"/>
</dbReference>
<evidence type="ECO:0000313" key="1">
    <source>
        <dbReference type="EMBL" id="AQS84621.1"/>
    </source>
</evidence>
<proteinExistence type="predicted"/>
<keyword evidence="2" id="KW-1185">Reference proteome</keyword>
<dbReference type="EMBL" id="CP014692">
    <property type="protein sequence ID" value="AQS84621.1"/>
    <property type="molecule type" value="Genomic_DNA"/>
</dbReference>
<dbReference type="OrthoDB" id="8265849at2"/>
<protein>
    <submittedName>
        <fullName evidence="1">Uncharacterized protein</fullName>
    </submittedName>
</protein>
<dbReference type="STRING" id="435.A0U92_07315"/>
<dbReference type="AlphaFoldDB" id="A0A1U9KFN8"/>
<accession>A0A1U9KFN8</accession>
<dbReference type="Proteomes" id="UP000188937">
    <property type="component" value="Chromosome"/>
</dbReference>
<gene>
    <name evidence="1" type="ORF">A0U92_07315</name>
</gene>
<evidence type="ECO:0000313" key="2">
    <source>
        <dbReference type="Proteomes" id="UP000188937"/>
    </source>
</evidence>